<evidence type="ECO:0000313" key="2">
    <source>
        <dbReference type="Proteomes" id="UP001199525"/>
    </source>
</evidence>
<comment type="caution">
    <text evidence="1">The sequence shown here is derived from an EMBL/GenBank/DDBJ whole genome shotgun (WGS) entry which is preliminary data.</text>
</comment>
<reference evidence="1 2" key="1">
    <citation type="journal article" date="2021" name="Microorganisms">
        <title>Genome Evolution of Filamentous Cyanobacterium Nostoc Species: From Facultative Symbiosis to Free Living.</title>
        <authorList>
            <person name="Huo D."/>
            <person name="Li H."/>
            <person name="Cai F."/>
            <person name="Guo X."/>
            <person name="Qiao Z."/>
            <person name="Wang W."/>
            <person name="Yu G."/>
            <person name="Li R."/>
        </authorList>
    </citation>
    <scope>NUCLEOTIDE SEQUENCE [LARGE SCALE GENOMIC DNA]</scope>
    <source>
        <strain evidence="1 2">CHAB 5714</strain>
    </source>
</reference>
<gene>
    <name evidence="1" type="ORF">LC586_16870</name>
</gene>
<organism evidence="1 2">
    <name type="scientific">Nostoc favosum CHAB5714</name>
    <dbReference type="NCBI Taxonomy" id="2780399"/>
    <lineage>
        <taxon>Bacteria</taxon>
        <taxon>Bacillati</taxon>
        <taxon>Cyanobacteriota</taxon>
        <taxon>Cyanophyceae</taxon>
        <taxon>Nostocales</taxon>
        <taxon>Nostocaceae</taxon>
        <taxon>Nostoc</taxon>
        <taxon>Nostoc favosum</taxon>
    </lineage>
</organism>
<evidence type="ECO:0008006" key="3">
    <source>
        <dbReference type="Google" id="ProtNLM"/>
    </source>
</evidence>
<protein>
    <recommendedName>
        <fullName evidence="3">Lipoprotein</fullName>
    </recommendedName>
</protein>
<proteinExistence type="predicted"/>
<dbReference type="EMBL" id="JAIVFQ010000023">
    <property type="protein sequence ID" value="MCC5600846.1"/>
    <property type="molecule type" value="Genomic_DNA"/>
</dbReference>
<dbReference type="PROSITE" id="PS51257">
    <property type="entry name" value="PROKAR_LIPOPROTEIN"/>
    <property type="match status" value="1"/>
</dbReference>
<dbReference type="RefSeq" id="WP_229485905.1">
    <property type="nucleotide sequence ID" value="NZ_JAIVFQ010000023.1"/>
</dbReference>
<accession>A0ABS8I9Z6</accession>
<evidence type="ECO:0000313" key="1">
    <source>
        <dbReference type="EMBL" id="MCC5600846.1"/>
    </source>
</evidence>
<keyword evidence="2" id="KW-1185">Reference proteome</keyword>
<name>A0ABS8I9Z6_9NOSO</name>
<sequence>MLFHWLKIGGSGLAALVLTSCVNPKDLKFFISGNISAIALASFAGVELRKLEKFYSDKEREEDMLAAMKDTQAEEQLQFLSSAAERKRSFEEADKQTERQLKLLQQTAPLFSDVLNVTGRNGAVERMALGMLQNGESLGNVLLATSEAEMQLETAKLAAQFNTRQLELQTQLGVDLAKLSPSAN</sequence>
<dbReference type="Proteomes" id="UP001199525">
    <property type="component" value="Unassembled WGS sequence"/>
</dbReference>